<accession>A0AAV7SQE8</accession>
<sequence>MHRTVTCREYEEFLFLPGSAPTRIVMEQGHPSVTEEMCRLPPAGSSVPPPGRRAPRFTVGWASGSTRSPSRIEPAGTAMPRRRQ</sequence>
<comment type="caution">
    <text evidence="2">The sequence shown here is derived from an EMBL/GenBank/DDBJ whole genome shotgun (WGS) entry which is preliminary data.</text>
</comment>
<gene>
    <name evidence="2" type="ORF">NDU88_006610</name>
</gene>
<keyword evidence="3" id="KW-1185">Reference proteome</keyword>
<name>A0AAV7SQE8_PLEWA</name>
<reference evidence="2" key="1">
    <citation type="journal article" date="2022" name="bioRxiv">
        <title>Sequencing and chromosome-scale assembly of the giantPleurodeles waltlgenome.</title>
        <authorList>
            <person name="Brown T."/>
            <person name="Elewa A."/>
            <person name="Iarovenko S."/>
            <person name="Subramanian E."/>
            <person name="Araus A.J."/>
            <person name="Petzold A."/>
            <person name="Susuki M."/>
            <person name="Suzuki K.-i.T."/>
            <person name="Hayashi T."/>
            <person name="Toyoda A."/>
            <person name="Oliveira C."/>
            <person name="Osipova E."/>
            <person name="Leigh N.D."/>
            <person name="Simon A."/>
            <person name="Yun M.H."/>
        </authorList>
    </citation>
    <scope>NUCLEOTIDE SEQUENCE</scope>
    <source>
        <strain evidence="2">20211129_DDA</strain>
        <tissue evidence="2">Liver</tissue>
    </source>
</reference>
<dbReference type="Proteomes" id="UP001066276">
    <property type="component" value="Chromosome 4_2"/>
</dbReference>
<proteinExistence type="predicted"/>
<dbReference type="AlphaFoldDB" id="A0AAV7SQE8"/>
<evidence type="ECO:0000313" key="2">
    <source>
        <dbReference type="EMBL" id="KAJ1166202.1"/>
    </source>
</evidence>
<organism evidence="2 3">
    <name type="scientific">Pleurodeles waltl</name>
    <name type="common">Iberian ribbed newt</name>
    <dbReference type="NCBI Taxonomy" id="8319"/>
    <lineage>
        <taxon>Eukaryota</taxon>
        <taxon>Metazoa</taxon>
        <taxon>Chordata</taxon>
        <taxon>Craniata</taxon>
        <taxon>Vertebrata</taxon>
        <taxon>Euteleostomi</taxon>
        <taxon>Amphibia</taxon>
        <taxon>Batrachia</taxon>
        <taxon>Caudata</taxon>
        <taxon>Salamandroidea</taxon>
        <taxon>Salamandridae</taxon>
        <taxon>Pleurodelinae</taxon>
        <taxon>Pleurodeles</taxon>
    </lineage>
</organism>
<evidence type="ECO:0000313" key="3">
    <source>
        <dbReference type="Proteomes" id="UP001066276"/>
    </source>
</evidence>
<evidence type="ECO:0000256" key="1">
    <source>
        <dbReference type="SAM" id="MobiDB-lite"/>
    </source>
</evidence>
<feature type="region of interest" description="Disordered" evidence="1">
    <location>
        <begin position="36"/>
        <end position="84"/>
    </location>
</feature>
<protein>
    <submittedName>
        <fullName evidence="2">Uncharacterized protein</fullName>
    </submittedName>
</protein>
<dbReference type="EMBL" id="JANPWB010000008">
    <property type="protein sequence ID" value="KAJ1166202.1"/>
    <property type="molecule type" value="Genomic_DNA"/>
</dbReference>